<name>A0ABW5R152_9BACL</name>
<dbReference type="InterPro" id="IPR005650">
    <property type="entry name" value="BlaI_family"/>
</dbReference>
<keyword evidence="2" id="KW-0805">Transcription regulation</keyword>
<evidence type="ECO:0000313" key="5">
    <source>
        <dbReference type="EMBL" id="MFD2662192.1"/>
    </source>
</evidence>
<dbReference type="EMBL" id="JBHUMY010000023">
    <property type="protein sequence ID" value="MFD2662192.1"/>
    <property type="molecule type" value="Genomic_DNA"/>
</dbReference>
<dbReference type="InterPro" id="IPR036388">
    <property type="entry name" value="WH-like_DNA-bd_sf"/>
</dbReference>
<gene>
    <name evidence="5" type="ORF">ACFSW5_18200</name>
</gene>
<accession>A0ABW5R152</accession>
<dbReference type="Gene3D" id="1.10.10.10">
    <property type="entry name" value="Winged helix-like DNA-binding domain superfamily/Winged helix DNA-binding domain"/>
    <property type="match status" value="1"/>
</dbReference>
<comment type="similarity">
    <text evidence="1">Belongs to the BlaI transcriptional regulatory family.</text>
</comment>
<evidence type="ECO:0000313" key="6">
    <source>
        <dbReference type="Proteomes" id="UP001597493"/>
    </source>
</evidence>
<evidence type="ECO:0000256" key="2">
    <source>
        <dbReference type="ARBA" id="ARBA00023015"/>
    </source>
</evidence>
<keyword evidence="4" id="KW-0804">Transcription</keyword>
<evidence type="ECO:0000256" key="1">
    <source>
        <dbReference type="ARBA" id="ARBA00011046"/>
    </source>
</evidence>
<dbReference type="Proteomes" id="UP001597493">
    <property type="component" value="Unassembled WGS sequence"/>
</dbReference>
<evidence type="ECO:0000256" key="3">
    <source>
        <dbReference type="ARBA" id="ARBA00023125"/>
    </source>
</evidence>
<sequence length="138" mass="15842">MKTMASKGHERGLERFFGPLEAKIMTILWNEPDLYIKDVTQRLEKQGKPVSFNTVMTIMNRLVDKGALNKTSAGRASRYSPVESREHFVENRSRELSQELLEDFGPLVVSHMFDALEEVDPKILAELEQKIHSLKRGK</sequence>
<proteinExistence type="inferred from homology"/>
<dbReference type="Pfam" id="PF03965">
    <property type="entry name" value="Penicillinase_R"/>
    <property type="match status" value="1"/>
</dbReference>
<dbReference type="InterPro" id="IPR036390">
    <property type="entry name" value="WH_DNA-bd_sf"/>
</dbReference>
<comment type="caution">
    <text evidence="5">The sequence shown here is derived from an EMBL/GenBank/DDBJ whole genome shotgun (WGS) entry which is preliminary data.</text>
</comment>
<reference evidence="6" key="1">
    <citation type="journal article" date="2019" name="Int. J. Syst. Evol. Microbiol.">
        <title>The Global Catalogue of Microorganisms (GCM) 10K type strain sequencing project: providing services to taxonomists for standard genome sequencing and annotation.</title>
        <authorList>
            <consortium name="The Broad Institute Genomics Platform"/>
            <consortium name="The Broad Institute Genome Sequencing Center for Infectious Disease"/>
            <person name="Wu L."/>
            <person name="Ma J."/>
        </authorList>
    </citation>
    <scope>NUCLEOTIDE SEQUENCE [LARGE SCALE GENOMIC DNA]</scope>
    <source>
        <strain evidence="6">TISTR 1827</strain>
    </source>
</reference>
<keyword evidence="6" id="KW-1185">Reference proteome</keyword>
<protein>
    <submittedName>
        <fullName evidence="5">BlaI/MecI/CopY family transcriptional regulator</fullName>
    </submittedName>
</protein>
<dbReference type="PIRSF" id="PIRSF019455">
    <property type="entry name" value="CopR_AtkY"/>
    <property type="match status" value="1"/>
</dbReference>
<dbReference type="RefSeq" id="WP_379276198.1">
    <property type="nucleotide sequence ID" value="NZ_JBHUGT010000023.1"/>
</dbReference>
<organism evidence="5 6">
    <name type="scientific">Paenibacillus thailandensis</name>
    <dbReference type="NCBI Taxonomy" id="393250"/>
    <lineage>
        <taxon>Bacteria</taxon>
        <taxon>Bacillati</taxon>
        <taxon>Bacillota</taxon>
        <taxon>Bacilli</taxon>
        <taxon>Bacillales</taxon>
        <taxon>Paenibacillaceae</taxon>
        <taxon>Paenibacillus</taxon>
    </lineage>
</organism>
<evidence type="ECO:0000256" key="4">
    <source>
        <dbReference type="ARBA" id="ARBA00023163"/>
    </source>
</evidence>
<keyword evidence="3" id="KW-0238">DNA-binding</keyword>
<dbReference type="SUPFAM" id="SSF46785">
    <property type="entry name" value="Winged helix' DNA-binding domain"/>
    <property type="match status" value="1"/>
</dbReference>